<sequence>MQDNDESIDRLLDGWGTPEAKPDFADRVLRRIAAPEPPRSTPRLRSRALTFVLGGVVGGLAVASVTTLRDGPRATAPPSFERLTHLHAPGVAEVVGEPGSRLHWQRSAGGEFALEVVRGVAWVRRATDGPAFRVVVDGEAVALDGPCTRLEVKRSFLSVDATVDGVDCARVDATIEQARAELSRPRSR</sequence>
<evidence type="ECO:0000313" key="2">
    <source>
        <dbReference type="EMBL" id="WAS91191.1"/>
    </source>
</evidence>
<dbReference type="EMBL" id="CP114040">
    <property type="protein sequence ID" value="WAS91191.1"/>
    <property type="molecule type" value="Genomic_DNA"/>
</dbReference>
<evidence type="ECO:0000313" key="3">
    <source>
        <dbReference type="Proteomes" id="UP001164459"/>
    </source>
</evidence>
<proteinExistence type="predicted"/>
<evidence type="ECO:0000256" key="1">
    <source>
        <dbReference type="SAM" id="Phobius"/>
    </source>
</evidence>
<feature type="transmembrane region" description="Helical" evidence="1">
    <location>
        <begin position="48"/>
        <end position="68"/>
    </location>
</feature>
<dbReference type="RefSeq" id="WP_269033555.1">
    <property type="nucleotide sequence ID" value="NZ_CP114040.1"/>
</dbReference>
<dbReference type="Proteomes" id="UP001164459">
    <property type="component" value="Chromosome"/>
</dbReference>
<reference evidence="2" key="1">
    <citation type="submission" date="2022-11" db="EMBL/GenBank/DDBJ databases">
        <title>Minimal conservation of predation-associated metabolite biosynthetic gene clusters underscores biosynthetic potential of Myxococcota including descriptions for ten novel species: Archangium lansinium sp. nov., Myxococcus landrumus sp. nov., Nannocystis bai.</title>
        <authorList>
            <person name="Ahearne A."/>
            <person name="Stevens C."/>
            <person name="Dowd S."/>
        </authorList>
    </citation>
    <scope>NUCLEOTIDE SEQUENCE</scope>
    <source>
        <strain evidence="2">Fl3</strain>
    </source>
</reference>
<organism evidence="2 3">
    <name type="scientific">Nannocystis punicea</name>
    <dbReference type="NCBI Taxonomy" id="2995304"/>
    <lineage>
        <taxon>Bacteria</taxon>
        <taxon>Pseudomonadati</taxon>
        <taxon>Myxococcota</taxon>
        <taxon>Polyangia</taxon>
        <taxon>Nannocystales</taxon>
        <taxon>Nannocystaceae</taxon>
        <taxon>Nannocystis</taxon>
    </lineage>
</organism>
<gene>
    <name evidence="2" type="ORF">O0S08_33810</name>
</gene>
<keyword evidence="1" id="KW-0472">Membrane</keyword>
<keyword evidence="1" id="KW-1133">Transmembrane helix</keyword>
<name>A0ABY7GW58_9BACT</name>
<protein>
    <submittedName>
        <fullName evidence="2">Uncharacterized protein</fullName>
    </submittedName>
</protein>
<keyword evidence="3" id="KW-1185">Reference proteome</keyword>
<keyword evidence="1" id="KW-0812">Transmembrane</keyword>
<accession>A0ABY7GW58</accession>